<dbReference type="Pfam" id="PF00652">
    <property type="entry name" value="Ricin_B_lectin"/>
    <property type="match status" value="1"/>
</dbReference>
<evidence type="ECO:0000256" key="1">
    <source>
        <dbReference type="ARBA" id="ARBA00001936"/>
    </source>
</evidence>
<keyword evidence="14 16" id="KW-1015">Disulfide bond</keyword>
<comment type="similarity">
    <text evidence="4 16">Belongs to the glycosyltransferase 2 family. GalNAc-T subfamily.</text>
</comment>
<dbReference type="FunFam" id="3.90.550.10:FF:000021">
    <property type="entry name" value="Polypeptide N-acetylgalactosaminyltransferase"/>
    <property type="match status" value="1"/>
</dbReference>
<evidence type="ECO:0000256" key="16">
    <source>
        <dbReference type="RuleBase" id="RU361242"/>
    </source>
</evidence>
<dbReference type="Gene3D" id="2.80.10.50">
    <property type="match status" value="1"/>
</dbReference>
<evidence type="ECO:0000256" key="3">
    <source>
        <dbReference type="ARBA" id="ARBA00004922"/>
    </source>
</evidence>
<name>A0A1C9TA72_SACKO</name>
<keyword evidence="19" id="KW-1185">Reference proteome</keyword>
<dbReference type="AlphaFoldDB" id="A0A1C9TA72"/>
<keyword evidence="6 16" id="KW-0808">Transferase</keyword>
<comment type="subcellular location">
    <subcellularLocation>
        <location evidence="2 16">Golgi apparatus membrane</location>
        <topology evidence="2 16">Single-pass type II membrane protein</topology>
    </subcellularLocation>
</comment>
<evidence type="ECO:0000256" key="10">
    <source>
        <dbReference type="ARBA" id="ARBA00022968"/>
    </source>
</evidence>
<evidence type="ECO:0000256" key="4">
    <source>
        <dbReference type="ARBA" id="ARBA00005680"/>
    </source>
</evidence>
<evidence type="ECO:0000256" key="8">
    <source>
        <dbReference type="ARBA" id="ARBA00022723"/>
    </source>
</evidence>
<feature type="transmembrane region" description="Helical" evidence="16">
    <location>
        <begin position="12"/>
        <end position="31"/>
    </location>
</feature>
<comment type="pathway">
    <text evidence="3 16">Protein modification; protein glycosylation.</text>
</comment>
<evidence type="ECO:0000256" key="2">
    <source>
        <dbReference type="ARBA" id="ARBA00004323"/>
    </source>
</evidence>
<dbReference type="SUPFAM" id="SSF53448">
    <property type="entry name" value="Nucleotide-diphospho-sugar transferases"/>
    <property type="match status" value="1"/>
</dbReference>
<keyword evidence="9 16" id="KW-0430">Lectin</keyword>
<comment type="cofactor">
    <cofactor evidence="1 16">
        <name>Mn(2+)</name>
        <dbReference type="ChEBI" id="CHEBI:29035"/>
    </cofactor>
</comment>
<dbReference type="GO" id="GO:0000139">
    <property type="term" value="C:Golgi membrane"/>
    <property type="evidence" value="ECO:0007669"/>
    <property type="project" value="UniProtKB-SubCell"/>
</dbReference>
<keyword evidence="10" id="KW-0735">Signal-anchor</keyword>
<gene>
    <name evidence="20" type="primary">LOC100370064</name>
</gene>
<dbReference type="CDD" id="cd23462">
    <property type="entry name" value="beta-trefoil_Ricin_Pgant9-like"/>
    <property type="match status" value="1"/>
</dbReference>
<dbReference type="GO" id="GO:0004653">
    <property type="term" value="F:polypeptide N-acetylgalactosaminyltransferase activity"/>
    <property type="evidence" value="ECO:0007669"/>
    <property type="project" value="TreeGrafter"/>
</dbReference>
<dbReference type="GO" id="GO:0046872">
    <property type="term" value="F:metal ion binding"/>
    <property type="evidence" value="ECO:0007669"/>
    <property type="project" value="UniProtKB-KW"/>
</dbReference>
<keyword evidence="5 16" id="KW-0328">Glycosyltransferase</keyword>
<dbReference type="SMART" id="SM00458">
    <property type="entry name" value="RICIN"/>
    <property type="match status" value="1"/>
</dbReference>
<dbReference type="GO" id="GO:0030246">
    <property type="term" value="F:carbohydrate binding"/>
    <property type="evidence" value="ECO:0007669"/>
    <property type="project" value="UniProtKB-KW"/>
</dbReference>
<dbReference type="Pfam" id="PF00535">
    <property type="entry name" value="Glycos_transf_2"/>
    <property type="match status" value="1"/>
</dbReference>
<dbReference type="SUPFAM" id="SSF50370">
    <property type="entry name" value="Ricin B-like lectins"/>
    <property type="match status" value="1"/>
</dbReference>
<evidence type="ECO:0000256" key="14">
    <source>
        <dbReference type="ARBA" id="ARBA00023157"/>
    </source>
</evidence>
<keyword evidence="12 16" id="KW-0333">Golgi apparatus</keyword>
<dbReference type="InterPro" id="IPR029044">
    <property type="entry name" value="Nucleotide-diphossugar_trans"/>
</dbReference>
<dbReference type="PROSITE" id="PS50231">
    <property type="entry name" value="RICIN_B_LECTIN"/>
    <property type="match status" value="1"/>
</dbReference>
<sequence length="621" mass="70874">MAIFRRGRASYVLLLCVAMMLSMTLNLRLLLNSPNTEQFDTEESPFKNKNPRWQNRAVLMPPGKENPGETMPAADAMDRQHYLDIHHGMANITATPLRVGPGEMGKAVTVAKSEEEEMEKMFKVNYFNLMISNRISNDRSLADYRPQGCFAKKYSRNLPKTSVILVYHNEAWSVLMRTVHSVINRSPRHLLEEILLIDDASTREYLGRPLDDYITKLPVPVRVHHAKERRGLIGARLKGAELAKAPVLTFLDSHCECSKGWLEPLLDRIAANRSTVVCPVINQIDDRSFAFVNATEVSHIGGFDWNIIFNWYNIPQSEKDRIGGDKSEPVRSPTMAGGLFSIDKSYFEELGSYDPEFEFWGGENIELSLKIWMCGGILEFVPCSHVGHVFRKHNPHKYKNTTYNVVGRNNRRLAEVWLDEYKYLFYANQPETMKIDPGDISQRVQLRKNLQCKSFRWFLQNIYPDSHYNFAFVGVGQLKNVASGACLDFGKAAGHGGKEFKGKDATNVTSNTVELWPCHDGKIQLFIRTDKKEFRYIHMCLDYNVQFSFPFLYECHGQGANQQWIHDLKTQALHHSSSRLCMDLPVPGSMVPTMKECSGAPSQQWEFAIRYPGNISPDEVS</sequence>
<dbReference type="InterPro" id="IPR000772">
    <property type="entry name" value="Ricin_B_lectin"/>
</dbReference>
<evidence type="ECO:0000313" key="20">
    <source>
        <dbReference type="RefSeq" id="XP_002735140.1"/>
    </source>
</evidence>
<evidence type="ECO:0000256" key="5">
    <source>
        <dbReference type="ARBA" id="ARBA00022676"/>
    </source>
</evidence>
<dbReference type="KEGG" id="sko:100370064"/>
<dbReference type="RefSeq" id="XP_002735140.1">
    <property type="nucleotide sequence ID" value="XM_002735094.2"/>
</dbReference>
<evidence type="ECO:0000313" key="19">
    <source>
        <dbReference type="Proteomes" id="UP000694865"/>
    </source>
</evidence>
<dbReference type="EC" id="2.4.1.-" evidence="16"/>
<evidence type="ECO:0000256" key="12">
    <source>
        <dbReference type="ARBA" id="ARBA00023034"/>
    </source>
</evidence>
<dbReference type="UniPathway" id="UPA00378"/>
<dbReference type="EMBL" id="KU553342">
    <property type="protein sequence ID" value="AOR07040.1"/>
    <property type="molecule type" value="mRNA"/>
</dbReference>
<dbReference type="GeneID" id="100370064"/>
<dbReference type="Gene3D" id="3.90.550.10">
    <property type="entry name" value="Spore Coat Polysaccharide Biosynthesis Protein SpsA, Chain A"/>
    <property type="match status" value="1"/>
</dbReference>
<dbReference type="InterPro" id="IPR045885">
    <property type="entry name" value="GalNAc-T"/>
</dbReference>
<evidence type="ECO:0000256" key="15">
    <source>
        <dbReference type="ARBA" id="ARBA00023211"/>
    </source>
</evidence>
<accession>A0A1C9TA72</accession>
<dbReference type="InterPro" id="IPR001173">
    <property type="entry name" value="Glyco_trans_2-like"/>
</dbReference>
<evidence type="ECO:0000256" key="9">
    <source>
        <dbReference type="ARBA" id="ARBA00022734"/>
    </source>
</evidence>
<evidence type="ECO:0000256" key="6">
    <source>
        <dbReference type="ARBA" id="ARBA00022679"/>
    </source>
</evidence>
<dbReference type="InterPro" id="IPR035992">
    <property type="entry name" value="Ricin_B-like_lectins"/>
</dbReference>
<dbReference type="CDD" id="cd02510">
    <property type="entry name" value="pp-GalNAc-T"/>
    <property type="match status" value="1"/>
</dbReference>
<dbReference type="Proteomes" id="UP000694865">
    <property type="component" value="Unplaced"/>
</dbReference>
<reference evidence="20" key="3">
    <citation type="submission" date="2025-05" db="UniProtKB">
        <authorList>
            <consortium name="RefSeq"/>
        </authorList>
    </citation>
    <scope>IDENTIFICATION</scope>
    <source>
        <tissue evidence="20">Testes</tissue>
    </source>
</reference>
<reference evidence="18" key="2">
    <citation type="submission" date="2016-01" db="EMBL/GenBank/DDBJ databases">
        <authorList>
            <person name="Oliw E.H."/>
        </authorList>
    </citation>
    <scope>NUCLEOTIDE SEQUENCE</scope>
</reference>
<evidence type="ECO:0000256" key="7">
    <source>
        <dbReference type="ARBA" id="ARBA00022692"/>
    </source>
</evidence>
<dbReference type="OrthoDB" id="330637at2759"/>
<evidence type="ECO:0000259" key="17">
    <source>
        <dbReference type="SMART" id="SM00458"/>
    </source>
</evidence>
<organism evidence="18">
    <name type="scientific">Saccoglossus kowalevskii</name>
    <name type="common">Acorn worm</name>
    <dbReference type="NCBI Taxonomy" id="10224"/>
    <lineage>
        <taxon>Eukaryota</taxon>
        <taxon>Metazoa</taxon>
        <taxon>Hemichordata</taxon>
        <taxon>Enteropneusta</taxon>
        <taxon>Harrimaniidae</taxon>
        <taxon>Saccoglossus</taxon>
    </lineage>
</organism>
<proteinExistence type="evidence at transcript level"/>
<evidence type="ECO:0000256" key="13">
    <source>
        <dbReference type="ARBA" id="ARBA00023136"/>
    </source>
</evidence>
<keyword evidence="11 16" id="KW-1133">Transmembrane helix</keyword>
<keyword evidence="7 16" id="KW-0812">Transmembrane</keyword>
<dbReference type="GO" id="GO:0006493">
    <property type="term" value="P:protein O-linked glycosylation"/>
    <property type="evidence" value="ECO:0007669"/>
    <property type="project" value="UniProtKB-ARBA"/>
</dbReference>
<dbReference type="PANTHER" id="PTHR11675:SF131">
    <property type="entry name" value="POLYPEPTIDE N-ACETYLGALACTOSAMINYLTRANSFERASE 9-RELATED"/>
    <property type="match status" value="1"/>
</dbReference>
<reference evidence="18" key="1">
    <citation type="journal article" date="2008" name="Biol. Bull.">
        <title>cDNA sequences for transcription factors and signaling proteins of the hemichordate Saccoglossus kowalevskii: efficacy of the expressed sequence tag (EST) approach for evolutionary and developmental studies of a new organism.</title>
        <authorList>
            <person name="Freeman R.M. Jr."/>
            <person name="Wu M."/>
            <person name="Cordonnier-Pratt M.M."/>
            <person name="Pratt L.H."/>
            <person name="Gruber C.E."/>
            <person name="Smith M."/>
            <person name="Lander E.S."/>
            <person name="Stange-Thomann N."/>
            <person name="Lowe C.J."/>
            <person name="Gerhart J."/>
            <person name="Kirschner M."/>
        </authorList>
    </citation>
    <scope>NUCLEOTIDE SEQUENCE</scope>
</reference>
<keyword evidence="15 16" id="KW-0464">Manganese</keyword>
<keyword evidence="8" id="KW-0479">Metal-binding</keyword>
<evidence type="ECO:0000313" key="18">
    <source>
        <dbReference type="EMBL" id="AOR07040.1"/>
    </source>
</evidence>
<dbReference type="PANTHER" id="PTHR11675">
    <property type="entry name" value="N-ACETYLGALACTOSAMINYLTRANSFERASE"/>
    <property type="match status" value="1"/>
</dbReference>
<keyword evidence="13 16" id="KW-0472">Membrane</keyword>
<protein>
    <recommendedName>
        <fullName evidence="16">Polypeptide N-acetylgalactosaminyltransferase</fullName>
        <ecNumber evidence="16">2.4.1.-</ecNumber>
    </recommendedName>
    <alternativeName>
        <fullName evidence="16">Protein-UDP acetylgalactosaminyltransferase</fullName>
    </alternativeName>
</protein>
<feature type="domain" description="Ricin B lectin" evidence="17">
    <location>
        <begin position="490"/>
        <end position="608"/>
    </location>
</feature>
<evidence type="ECO:0000256" key="11">
    <source>
        <dbReference type="ARBA" id="ARBA00022989"/>
    </source>
</evidence>